<dbReference type="InterPro" id="IPR023380">
    <property type="entry name" value="DsbB-like_sf"/>
</dbReference>
<keyword evidence="9" id="KW-1015">Disulfide bond</keyword>
<gene>
    <name evidence="13" type="primary">dsbB</name>
    <name evidence="13" type="ORF">LC1Nh_0605</name>
</gene>
<feature type="transmembrane region" description="Helical" evidence="12">
    <location>
        <begin position="7"/>
        <end position="32"/>
    </location>
</feature>
<keyword evidence="5" id="KW-0249">Electron transport</keyword>
<comment type="subcellular location">
    <subcellularLocation>
        <location evidence="1">Membrane</location>
        <topology evidence="1">Multi-pass membrane protein</topology>
    </subcellularLocation>
</comment>
<comment type="similarity">
    <text evidence="2">Belongs to the DsbB family. BdbC subfamily.</text>
</comment>
<keyword evidence="3" id="KW-0813">Transport</keyword>
<evidence type="ECO:0000256" key="3">
    <source>
        <dbReference type="ARBA" id="ARBA00022448"/>
    </source>
</evidence>
<keyword evidence="11" id="KW-0676">Redox-active center</keyword>
<evidence type="ECO:0000313" key="13">
    <source>
        <dbReference type="EMBL" id="QGA80499.1"/>
    </source>
</evidence>
<sequence length="177" mass="19700">MDPIIEILSIGTLLLEAAIILGFGVFTAARFGYAEELWQKIENYLNGYWKELSFALALIATSGSLYASNILGYTPCHLCWLQRIMMYPLVILFGVSWLLDTDVVEYAVPMATIGGGIAGYHYAIQRIEQFSSAGCSITQVSCETEYTFYMGIVTIPLMAFTAFLGILLVNWKYGDEI</sequence>
<organism evidence="13 14">
    <name type="scientific">Candidatus Nanohalobium constans</name>
    <dbReference type="NCBI Taxonomy" id="2565781"/>
    <lineage>
        <taxon>Archaea</taxon>
        <taxon>Candidatus Nanohalarchaeota</taxon>
        <taxon>Candidatus Nanohalobia</taxon>
        <taxon>Candidatus Nanohalobiales</taxon>
        <taxon>Candidatus Nanohalobiaceae</taxon>
        <taxon>Candidatus Nanohalobium</taxon>
    </lineage>
</organism>
<proteinExistence type="inferred from homology"/>
<dbReference type="Proteomes" id="UP000377803">
    <property type="component" value="Chromosome"/>
</dbReference>
<keyword evidence="7" id="KW-0560">Oxidoreductase</keyword>
<evidence type="ECO:0000256" key="6">
    <source>
        <dbReference type="ARBA" id="ARBA00022989"/>
    </source>
</evidence>
<accession>A0A5Q0UHY5</accession>
<dbReference type="SUPFAM" id="SSF158442">
    <property type="entry name" value="DsbB-like"/>
    <property type="match status" value="1"/>
</dbReference>
<keyword evidence="4 12" id="KW-0812">Transmembrane</keyword>
<dbReference type="NCBIfam" id="NF002849">
    <property type="entry name" value="PRK03113.1"/>
    <property type="match status" value="1"/>
</dbReference>
<dbReference type="KEGG" id="ncon:LC1Nh_0605"/>
<dbReference type="GeneID" id="42364990"/>
<keyword evidence="10" id="KW-0143">Chaperone</keyword>
<dbReference type="PANTHER" id="PTHR43469:SF1">
    <property type="entry name" value="SPBETA PROPHAGE-DERIVED DISULFIDE BOND FORMATION PROTEIN B"/>
    <property type="match status" value="1"/>
</dbReference>
<feature type="transmembrane region" description="Helical" evidence="12">
    <location>
        <begin position="148"/>
        <end position="171"/>
    </location>
</feature>
<dbReference type="EMBL" id="CP040089">
    <property type="protein sequence ID" value="QGA80499.1"/>
    <property type="molecule type" value="Genomic_DNA"/>
</dbReference>
<name>A0A5Q0UHY5_9ARCH</name>
<protein>
    <submittedName>
        <fullName evidence="13">Disulfide bond formation protein DsbB</fullName>
    </submittedName>
</protein>
<evidence type="ECO:0000256" key="11">
    <source>
        <dbReference type="ARBA" id="ARBA00023284"/>
    </source>
</evidence>
<evidence type="ECO:0000256" key="4">
    <source>
        <dbReference type="ARBA" id="ARBA00022692"/>
    </source>
</evidence>
<dbReference type="Pfam" id="PF02600">
    <property type="entry name" value="DsbB"/>
    <property type="match status" value="1"/>
</dbReference>
<dbReference type="PANTHER" id="PTHR43469">
    <property type="entry name" value="DISULFIDE FORMATION PROTEIN-RELATED"/>
    <property type="match status" value="1"/>
</dbReference>
<dbReference type="OrthoDB" id="213767at2157"/>
<feature type="transmembrane region" description="Helical" evidence="12">
    <location>
        <begin position="80"/>
        <end position="99"/>
    </location>
</feature>
<dbReference type="Gene3D" id="1.20.1550.10">
    <property type="entry name" value="DsbB-like"/>
    <property type="match status" value="1"/>
</dbReference>
<dbReference type="RefSeq" id="WP_153550239.1">
    <property type="nucleotide sequence ID" value="NZ_CP040089.1"/>
</dbReference>
<evidence type="ECO:0000256" key="2">
    <source>
        <dbReference type="ARBA" id="ARBA00007602"/>
    </source>
</evidence>
<evidence type="ECO:0000313" key="14">
    <source>
        <dbReference type="Proteomes" id="UP000377803"/>
    </source>
</evidence>
<evidence type="ECO:0000256" key="7">
    <source>
        <dbReference type="ARBA" id="ARBA00023002"/>
    </source>
</evidence>
<dbReference type="GO" id="GO:0016020">
    <property type="term" value="C:membrane"/>
    <property type="evidence" value="ECO:0007669"/>
    <property type="project" value="UniProtKB-SubCell"/>
</dbReference>
<evidence type="ECO:0000256" key="12">
    <source>
        <dbReference type="SAM" id="Phobius"/>
    </source>
</evidence>
<evidence type="ECO:0000256" key="8">
    <source>
        <dbReference type="ARBA" id="ARBA00023136"/>
    </source>
</evidence>
<dbReference type="InterPro" id="IPR012187">
    <property type="entry name" value="Disulphide_bond_form_BdbC"/>
</dbReference>
<keyword evidence="14" id="KW-1185">Reference proteome</keyword>
<evidence type="ECO:0000256" key="1">
    <source>
        <dbReference type="ARBA" id="ARBA00004141"/>
    </source>
</evidence>
<keyword evidence="6 12" id="KW-1133">Transmembrane helix</keyword>
<keyword evidence="8 12" id="KW-0472">Membrane</keyword>
<dbReference type="AlphaFoldDB" id="A0A5Q0UHY5"/>
<dbReference type="GO" id="GO:0015035">
    <property type="term" value="F:protein-disulfide reductase activity"/>
    <property type="evidence" value="ECO:0007669"/>
    <property type="project" value="InterPro"/>
</dbReference>
<feature type="transmembrane region" description="Helical" evidence="12">
    <location>
        <begin position="52"/>
        <end position="73"/>
    </location>
</feature>
<dbReference type="InterPro" id="IPR003752">
    <property type="entry name" value="DiS_bond_form_DsbB/BdbC"/>
</dbReference>
<evidence type="ECO:0000256" key="10">
    <source>
        <dbReference type="ARBA" id="ARBA00023186"/>
    </source>
</evidence>
<evidence type="ECO:0000256" key="5">
    <source>
        <dbReference type="ARBA" id="ARBA00022982"/>
    </source>
</evidence>
<reference evidence="14" key="1">
    <citation type="submission" date="2019-05" db="EMBL/GenBank/DDBJ databases">
        <title>Candidatus Nanohalobium constans, a novel model system to study the DPANN nano-sized archaea: genomic and physiological characterization of a nanoarchaeon co-cultured with its chitinotrophic host.</title>
        <authorList>
            <person name="La Cono V."/>
            <person name="Arcadi E."/>
            <person name="Crisafi F."/>
            <person name="Denaro R."/>
            <person name="La Spada G."/>
            <person name="Messina E."/>
            <person name="Smedile F."/>
            <person name="Toshchakov S.V."/>
            <person name="Shevchenko M.A."/>
            <person name="Golyshin P.N."/>
            <person name="Golyshina O.V."/>
            <person name="Ferrer M."/>
            <person name="Rohde M."/>
            <person name="Mushegian A."/>
            <person name="Sorokin D.Y."/>
            <person name="Giuliano L."/>
            <person name="Yakimov M.M."/>
        </authorList>
    </citation>
    <scope>NUCLEOTIDE SEQUENCE [LARGE SCALE GENOMIC DNA]</scope>
    <source>
        <strain evidence="14">LC1Nh</strain>
    </source>
</reference>
<dbReference type="GO" id="GO:0006457">
    <property type="term" value="P:protein folding"/>
    <property type="evidence" value="ECO:0007669"/>
    <property type="project" value="InterPro"/>
</dbReference>
<evidence type="ECO:0000256" key="9">
    <source>
        <dbReference type="ARBA" id="ARBA00023157"/>
    </source>
</evidence>